<feature type="transmembrane region" description="Helical" evidence="1">
    <location>
        <begin position="60"/>
        <end position="86"/>
    </location>
</feature>
<evidence type="ECO:0000313" key="2">
    <source>
        <dbReference type="EMBL" id="KUM57944.1"/>
    </source>
</evidence>
<proteinExistence type="predicted"/>
<dbReference type="EMBL" id="LLXE01000321">
    <property type="protein sequence ID" value="KUM57944.1"/>
    <property type="molecule type" value="Genomic_DNA"/>
</dbReference>
<keyword evidence="1" id="KW-0472">Membrane</keyword>
<evidence type="ECO:0000256" key="1">
    <source>
        <dbReference type="SAM" id="Phobius"/>
    </source>
</evidence>
<dbReference type="AlphaFoldDB" id="A0A101MC95"/>
<accession>A0A101MC95</accession>
<dbReference type="Proteomes" id="UP000055045">
    <property type="component" value="Unassembled WGS sequence"/>
</dbReference>
<keyword evidence="3" id="KW-1185">Reference proteome</keyword>
<protein>
    <submittedName>
        <fullName evidence="2">Uncharacterized protein</fullName>
    </submittedName>
</protein>
<comment type="caution">
    <text evidence="2">The sequence shown here is derived from an EMBL/GenBank/DDBJ whole genome shotgun (WGS) entry which is preliminary data.</text>
</comment>
<keyword evidence="1" id="KW-0812">Transmembrane</keyword>
<name>A0A101MC95_PENFR</name>
<keyword evidence="1" id="KW-1133">Transmembrane helix</keyword>
<sequence>MKKKKRKKKKVAKKKPRKAHVTYQLGIAWLCTGERREKGKKGFQKGKKIGIKDGAYTLRSIQFSHFIIVLFSLPIPVSLGINRVVVSVRSSTLRTRILRPQFSLSHRAIILNS</sequence>
<reference evidence="2 3" key="1">
    <citation type="submission" date="2015-10" db="EMBL/GenBank/DDBJ databases">
        <title>Genome sequencing of Penicillium freii.</title>
        <authorList>
            <person name="Nguyen H.D."/>
            <person name="Visagie C.M."/>
            <person name="Seifert K.A."/>
        </authorList>
    </citation>
    <scope>NUCLEOTIDE SEQUENCE [LARGE SCALE GENOMIC DNA]</scope>
    <source>
        <strain evidence="2 3">DAOM 242723</strain>
    </source>
</reference>
<evidence type="ECO:0000313" key="3">
    <source>
        <dbReference type="Proteomes" id="UP000055045"/>
    </source>
</evidence>
<organism evidence="2 3">
    <name type="scientific">Penicillium freii</name>
    <dbReference type="NCBI Taxonomy" id="48697"/>
    <lineage>
        <taxon>Eukaryota</taxon>
        <taxon>Fungi</taxon>
        <taxon>Dikarya</taxon>
        <taxon>Ascomycota</taxon>
        <taxon>Pezizomycotina</taxon>
        <taxon>Eurotiomycetes</taxon>
        <taxon>Eurotiomycetidae</taxon>
        <taxon>Eurotiales</taxon>
        <taxon>Aspergillaceae</taxon>
        <taxon>Penicillium</taxon>
    </lineage>
</organism>
<gene>
    <name evidence="2" type="ORF">ACN42_g9225</name>
</gene>